<gene>
    <name evidence="1" type="ORF">BDP27DRAFT_1261570</name>
</gene>
<dbReference type="EMBL" id="JADNRY010000024">
    <property type="protein sequence ID" value="KAF9072459.1"/>
    <property type="molecule type" value="Genomic_DNA"/>
</dbReference>
<dbReference type="OrthoDB" id="2106152at2759"/>
<evidence type="ECO:0000313" key="1">
    <source>
        <dbReference type="EMBL" id="KAF9072459.1"/>
    </source>
</evidence>
<dbReference type="Gene3D" id="2.60.120.620">
    <property type="entry name" value="q2cbj1_9rhob like domain"/>
    <property type="match status" value="1"/>
</dbReference>
<evidence type="ECO:0008006" key="3">
    <source>
        <dbReference type="Google" id="ProtNLM"/>
    </source>
</evidence>
<sequence length="318" mass="35911">MTDTVLPRSSSELNPSSIYATCSMSPTTNLKVIYDSQGFVVVPGLIATSDFPKLQEASESVINLTREAKWPFRRTVGSQFPPFNSNNPDSWGVQHTMHPDLGQTATVFSDWYTSDALTRACAELLECGEDDLELELFNLLINPLSHSFALRWHRDDVKENALPDEEQVALDKWHAGIQWNTALYEDSCLYVVPGSHKVPRTPEQRKHSCTMDPPKDPMDMPGAVLLTLKPGETVFYNNNILHCAVYDHTVKRATLHACTGDSRHSATRARNILQHDLLWIKDDRFREQLNPKGQRMLDRLLDAQKNNFGKDVGYSLEG</sequence>
<accession>A0A9P5Q072</accession>
<dbReference type="SUPFAM" id="SSF51197">
    <property type="entry name" value="Clavaminate synthase-like"/>
    <property type="match status" value="1"/>
</dbReference>
<proteinExistence type="predicted"/>
<keyword evidence="2" id="KW-1185">Reference proteome</keyword>
<dbReference type="PANTHER" id="PTHR40470:SF1">
    <property type="entry name" value="PHYTANOYL-COA DIOXYGENASE FAMILY PROTEIN (AFU_ORTHOLOGUE AFUA_2G15850)"/>
    <property type="match status" value="1"/>
</dbReference>
<evidence type="ECO:0000313" key="2">
    <source>
        <dbReference type="Proteomes" id="UP000772434"/>
    </source>
</evidence>
<dbReference type="Proteomes" id="UP000772434">
    <property type="component" value="Unassembled WGS sequence"/>
</dbReference>
<dbReference type="PANTHER" id="PTHR40470">
    <property type="entry name" value="PHYTANOYL-COA DIOXYGENASE FAMILY PROTEIN (AFU_ORTHOLOGUE AFUA_2G15850)"/>
    <property type="match status" value="1"/>
</dbReference>
<comment type="caution">
    <text evidence="1">The sequence shown here is derived from an EMBL/GenBank/DDBJ whole genome shotgun (WGS) entry which is preliminary data.</text>
</comment>
<reference evidence="1" key="1">
    <citation type="submission" date="2020-11" db="EMBL/GenBank/DDBJ databases">
        <authorList>
            <consortium name="DOE Joint Genome Institute"/>
            <person name="Ahrendt S."/>
            <person name="Riley R."/>
            <person name="Andreopoulos W."/>
            <person name="Labutti K."/>
            <person name="Pangilinan J."/>
            <person name="Ruiz-Duenas F.J."/>
            <person name="Barrasa J.M."/>
            <person name="Sanchez-Garcia M."/>
            <person name="Camarero S."/>
            <person name="Miyauchi S."/>
            <person name="Serrano A."/>
            <person name="Linde D."/>
            <person name="Babiker R."/>
            <person name="Drula E."/>
            <person name="Ayuso-Fernandez I."/>
            <person name="Pacheco R."/>
            <person name="Padilla G."/>
            <person name="Ferreira P."/>
            <person name="Barriuso J."/>
            <person name="Kellner H."/>
            <person name="Castanera R."/>
            <person name="Alfaro M."/>
            <person name="Ramirez L."/>
            <person name="Pisabarro A.G."/>
            <person name="Kuo A."/>
            <person name="Tritt A."/>
            <person name="Lipzen A."/>
            <person name="He G."/>
            <person name="Yan M."/>
            <person name="Ng V."/>
            <person name="Cullen D."/>
            <person name="Martin F."/>
            <person name="Rosso M.-N."/>
            <person name="Henrissat B."/>
            <person name="Hibbett D."/>
            <person name="Martinez A.T."/>
            <person name="Grigoriev I.V."/>
        </authorList>
    </citation>
    <scope>NUCLEOTIDE SEQUENCE</scope>
    <source>
        <strain evidence="1">AH 40177</strain>
    </source>
</reference>
<dbReference type="InterPro" id="IPR008775">
    <property type="entry name" value="Phytyl_CoA_dOase-like"/>
</dbReference>
<dbReference type="AlphaFoldDB" id="A0A9P5Q072"/>
<protein>
    <recommendedName>
        <fullName evidence="3">Phytanoyl-CoA dioxygenase</fullName>
    </recommendedName>
</protein>
<organism evidence="1 2">
    <name type="scientific">Rhodocollybia butyracea</name>
    <dbReference type="NCBI Taxonomy" id="206335"/>
    <lineage>
        <taxon>Eukaryota</taxon>
        <taxon>Fungi</taxon>
        <taxon>Dikarya</taxon>
        <taxon>Basidiomycota</taxon>
        <taxon>Agaricomycotina</taxon>
        <taxon>Agaricomycetes</taxon>
        <taxon>Agaricomycetidae</taxon>
        <taxon>Agaricales</taxon>
        <taxon>Marasmiineae</taxon>
        <taxon>Omphalotaceae</taxon>
        <taxon>Rhodocollybia</taxon>
    </lineage>
</organism>
<dbReference type="Pfam" id="PF05721">
    <property type="entry name" value="PhyH"/>
    <property type="match status" value="1"/>
</dbReference>
<name>A0A9P5Q072_9AGAR</name>